<proteinExistence type="predicted"/>
<dbReference type="PROSITE" id="PS51257">
    <property type="entry name" value="PROKAR_LIPOPROTEIN"/>
    <property type="match status" value="1"/>
</dbReference>
<gene>
    <name evidence="1" type="ORF">L3049_00465</name>
</gene>
<reference evidence="1 2" key="1">
    <citation type="submission" date="2022-01" db="EMBL/GenBank/DDBJ databases">
        <title>Labilibaculum sp. nov, a marine bacterium isolated from Antarctica.</title>
        <authorList>
            <person name="Dai W."/>
        </authorList>
    </citation>
    <scope>NUCLEOTIDE SEQUENCE [LARGE SCALE GENOMIC DNA]</scope>
    <source>
        <strain evidence="1 2">DW002</strain>
    </source>
</reference>
<dbReference type="Proteomes" id="UP001528920">
    <property type="component" value="Unassembled WGS sequence"/>
</dbReference>
<keyword evidence="2" id="KW-1185">Reference proteome</keyword>
<dbReference type="EMBL" id="JAKJSC010000001">
    <property type="protein sequence ID" value="MDE5416459.1"/>
    <property type="molecule type" value="Genomic_DNA"/>
</dbReference>
<dbReference type="RefSeq" id="WP_275107801.1">
    <property type="nucleotide sequence ID" value="NZ_JAKJSC010000001.1"/>
</dbReference>
<organism evidence="1 2">
    <name type="scientific">Paralabilibaculum antarcticum</name>
    <dbReference type="NCBI Taxonomy" id="2912572"/>
    <lineage>
        <taxon>Bacteria</taxon>
        <taxon>Pseudomonadati</taxon>
        <taxon>Bacteroidota</taxon>
        <taxon>Bacteroidia</taxon>
        <taxon>Marinilabiliales</taxon>
        <taxon>Marinifilaceae</taxon>
        <taxon>Paralabilibaculum</taxon>
    </lineage>
</organism>
<evidence type="ECO:0000313" key="1">
    <source>
        <dbReference type="EMBL" id="MDE5416459.1"/>
    </source>
</evidence>
<accession>A0ABT5VQC0</accession>
<protein>
    <recommendedName>
        <fullName evidence="3">GW domain-containing protein</fullName>
    </recommendedName>
</protein>
<comment type="caution">
    <text evidence="1">The sequence shown here is derived from an EMBL/GenBank/DDBJ whole genome shotgun (WGS) entry which is preliminary data.</text>
</comment>
<sequence length="235" mass="26130">MKKSILFLILGLALSIISCQDKKSTKEELLPMGVSKIVVKETFNAGGYTYINGENGLWLAVGQTNIELNKAYYYQGALEMRDFHSKELNRDFPQIYFLNSISETPTAISKPKAKPAAQMQKQINKKIEVQLDKKEGITSIADVYKNQKELSGKEITVYGKVAKFNKSIMGKNWIHIQDGSDFEGNYDLTITSMDVTSVGEIVELTGKITLNKDFGAGYSYAVIMEEGKLVTSAAK</sequence>
<evidence type="ECO:0000313" key="2">
    <source>
        <dbReference type="Proteomes" id="UP001528920"/>
    </source>
</evidence>
<name>A0ABT5VQC0_9BACT</name>
<evidence type="ECO:0008006" key="3">
    <source>
        <dbReference type="Google" id="ProtNLM"/>
    </source>
</evidence>